<dbReference type="EMBL" id="FOIE01000009">
    <property type="protein sequence ID" value="SET88902.1"/>
    <property type="molecule type" value="Genomic_DNA"/>
</dbReference>
<evidence type="ECO:0000256" key="1">
    <source>
        <dbReference type="SAM" id="MobiDB-lite"/>
    </source>
</evidence>
<keyword evidence="3" id="KW-1185">Reference proteome</keyword>
<evidence type="ECO:0000313" key="3">
    <source>
        <dbReference type="Proteomes" id="UP000198507"/>
    </source>
</evidence>
<evidence type="ECO:0000313" key="2">
    <source>
        <dbReference type="EMBL" id="SET88902.1"/>
    </source>
</evidence>
<reference evidence="3" key="1">
    <citation type="submission" date="2016-10" db="EMBL/GenBank/DDBJ databases">
        <authorList>
            <person name="Varghese N."/>
            <person name="Submissions S."/>
        </authorList>
    </citation>
    <scope>NUCLEOTIDE SEQUENCE [LARGE SCALE GENOMIC DNA]</scope>
    <source>
        <strain evidence="3">DSM 44209</strain>
    </source>
</reference>
<accession>A0A1I0I065</accession>
<sequence length="150" mass="16200">MMTATEDGLELRYDDPRLIPTAKEALTARRRVVVRLTGPSAKRAANVFLGGDHRLYDGVRTVLSPGPMTGILSYTGLSDLARVIALGRLRGHRVDVEHVDATREFRLSLVPPPASARPGDGQARVPRPRRPSDLPHRPPVALDGGDALSG</sequence>
<name>A0A1I0I065_9ACTN</name>
<proteinExistence type="predicted"/>
<dbReference type="Proteomes" id="UP000198507">
    <property type="component" value="Unassembled WGS sequence"/>
</dbReference>
<protein>
    <submittedName>
        <fullName evidence="2">Uncharacterized protein</fullName>
    </submittedName>
</protein>
<feature type="region of interest" description="Disordered" evidence="1">
    <location>
        <begin position="109"/>
        <end position="150"/>
    </location>
</feature>
<gene>
    <name evidence="2" type="ORF">SAMN04488546_4105</name>
</gene>
<organism evidence="2 3">
    <name type="scientific">Geodermatophilus poikilotrophus</name>
    <dbReference type="NCBI Taxonomy" id="1333667"/>
    <lineage>
        <taxon>Bacteria</taxon>
        <taxon>Bacillati</taxon>
        <taxon>Actinomycetota</taxon>
        <taxon>Actinomycetes</taxon>
        <taxon>Geodermatophilales</taxon>
        <taxon>Geodermatophilaceae</taxon>
        <taxon>Geodermatophilus</taxon>
    </lineage>
</organism>
<dbReference type="AlphaFoldDB" id="A0A1I0I065"/>